<evidence type="ECO:0000259" key="2">
    <source>
        <dbReference type="Pfam" id="PF01261"/>
    </source>
</evidence>
<evidence type="ECO:0000313" key="3">
    <source>
        <dbReference type="EMBL" id="KJY48983.1"/>
    </source>
</evidence>
<accession>A0A0F4KSG4</accession>
<dbReference type="SUPFAM" id="SSF51658">
    <property type="entry name" value="Xylose isomerase-like"/>
    <property type="match status" value="1"/>
</dbReference>
<dbReference type="AlphaFoldDB" id="A0A0F4KSG4"/>
<protein>
    <recommendedName>
        <fullName evidence="2">Xylose isomerase-like TIM barrel domain-containing protein</fullName>
    </recommendedName>
</protein>
<evidence type="ECO:0000313" key="4">
    <source>
        <dbReference type="Proteomes" id="UP000033695"/>
    </source>
</evidence>
<dbReference type="GO" id="GO:0016853">
    <property type="term" value="F:isomerase activity"/>
    <property type="evidence" value="ECO:0007669"/>
    <property type="project" value="UniProtKB-KW"/>
</dbReference>
<dbReference type="InterPro" id="IPR036237">
    <property type="entry name" value="Xyl_isomerase-like_sf"/>
</dbReference>
<dbReference type="EMBL" id="JXBZ01000007">
    <property type="protein sequence ID" value="KJY48983.1"/>
    <property type="molecule type" value="Genomic_DNA"/>
</dbReference>
<gene>
    <name evidence="3" type="ORF">JG29_08070</name>
</gene>
<dbReference type="STRING" id="1218508.JG29_08070"/>
<name>A0A0F4KSG4_9LACO</name>
<sequence>MIDISRFCLNRKAAPAITLDKTIPLVANLGIKNIELRNDLYGAPDNTTILDHLPDTEVKQLLDDNNVTVETINAVGNMDSREMIDTNLQSLKQMLEMTKNLNLRNIVFCPVRSQDDQRSAQQRQDEAVANVQDYSQLLKQYNVSGLIEPLGFLDGTLRFPWEGQAVIDKAGVDNFKLVADTFHYYLANVTETDFHNKVDVSYIGLVHLSSVLDRKEREKLDDQDRYMLDEHDIMDSVQIAHNIEAAGYQGLYAFEPFSNDLKQYDEERVQEEISRSIELVQQNI</sequence>
<dbReference type="Gene3D" id="3.20.20.150">
    <property type="entry name" value="Divalent-metal-dependent TIM barrel enzymes"/>
    <property type="match status" value="1"/>
</dbReference>
<dbReference type="InterPro" id="IPR050417">
    <property type="entry name" value="Sugar_Epim/Isomerase"/>
</dbReference>
<dbReference type="PANTHER" id="PTHR43489:SF7">
    <property type="entry name" value="3-DEHYDRO-D-GULOSIDE 4-EPIMERASE-RELATED"/>
    <property type="match status" value="1"/>
</dbReference>
<organism evidence="3 4">
    <name type="scientific">Bombilactobacillus mellis</name>
    <dbReference type="NCBI Taxonomy" id="1218508"/>
    <lineage>
        <taxon>Bacteria</taxon>
        <taxon>Bacillati</taxon>
        <taxon>Bacillota</taxon>
        <taxon>Bacilli</taxon>
        <taxon>Lactobacillales</taxon>
        <taxon>Lactobacillaceae</taxon>
        <taxon>Bombilactobacillus</taxon>
    </lineage>
</organism>
<dbReference type="Proteomes" id="UP000033695">
    <property type="component" value="Unassembled WGS sequence"/>
</dbReference>
<dbReference type="PATRIC" id="fig|1218508.4.peg.826"/>
<comment type="caution">
    <text evidence="3">The sequence shown here is derived from an EMBL/GenBank/DDBJ whole genome shotgun (WGS) entry which is preliminary data.</text>
</comment>
<evidence type="ECO:0000256" key="1">
    <source>
        <dbReference type="ARBA" id="ARBA00023235"/>
    </source>
</evidence>
<keyword evidence="1" id="KW-0413">Isomerase</keyword>
<reference evidence="3 4" key="1">
    <citation type="submission" date="2014-12" db="EMBL/GenBank/DDBJ databases">
        <title>Comparative genomics of the lactic acid bacteria isolated from the honey bee gut.</title>
        <authorList>
            <person name="Ellegaard K.M."/>
            <person name="Tamarit D."/>
            <person name="Javelind E."/>
            <person name="Olofsson T."/>
            <person name="Andersson S.G."/>
            <person name="Vasquez A."/>
        </authorList>
    </citation>
    <scope>NUCLEOTIDE SEQUENCE [LARGE SCALE GENOMIC DNA]</scope>
    <source>
        <strain evidence="3 4">Hon2</strain>
    </source>
</reference>
<dbReference type="OrthoDB" id="2274384at2"/>
<proteinExistence type="predicted"/>
<dbReference type="RefSeq" id="WP_045922650.1">
    <property type="nucleotide sequence ID" value="NZ_JBHTHW010000003.1"/>
</dbReference>
<keyword evidence="4" id="KW-1185">Reference proteome</keyword>
<dbReference type="Pfam" id="PF01261">
    <property type="entry name" value="AP_endonuc_2"/>
    <property type="match status" value="1"/>
</dbReference>
<dbReference type="InterPro" id="IPR013022">
    <property type="entry name" value="Xyl_isomerase-like_TIM-brl"/>
</dbReference>
<feature type="domain" description="Xylose isomerase-like TIM barrel" evidence="2">
    <location>
        <begin position="25"/>
        <end position="273"/>
    </location>
</feature>
<dbReference type="HOGENOM" id="CLU_067093_0_0_9"/>
<dbReference type="PANTHER" id="PTHR43489">
    <property type="entry name" value="ISOMERASE"/>
    <property type="match status" value="1"/>
</dbReference>